<dbReference type="CDD" id="cd00070">
    <property type="entry name" value="GLECT"/>
    <property type="match status" value="1"/>
</dbReference>
<dbReference type="Pfam" id="PF00337">
    <property type="entry name" value="Gal-bind_lectin"/>
    <property type="match status" value="1"/>
</dbReference>
<evidence type="ECO:0000256" key="1">
    <source>
        <dbReference type="ARBA" id="ARBA00022734"/>
    </source>
</evidence>
<dbReference type="PROSITE" id="PS51304">
    <property type="entry name" value="GALECTIN"/>
    <property type="match status" value="1"/>
</dbReference>
<proteinExistence type="predicted"/>
<protein>
    <recommendedName>
        <fullName evidence="2">Galectin</fullName>
    </recommendedName>
</protein>
<dbReference type="SUPFAM" id="SSF49899">
    <property type="entry name" value="Concanavalin A-like lectins/glucanases"/>
    <property type="match status" value="1"/>
</dbReference>
<reference evidence="4" key="1">
    <citation type="submission" date="2025-08" db="UniProtKB">
        <authorList>
            <consortium name="Ensembl"/>
        </authorList>
    </citation>
    <scope>IDENTIFICATION</scope>
</reference>
<dbReference type="SMART" id="SM00276">
    <property type="entry name" value="GLECT"/>
    <property type="match status" value="1"/>
</dbReference>
<keyword evidence="5" id="KW-1185">Reference proteome</keyword>
<dbReference type="Gene3D" id="2.60.120.200">
    <property type="match status" value="1"/>
</dbReference>
<evidence type="ECO:0000313" key="4">
    <source>
        <dbReference type="Ensembl" id="ENSSOCP00000021243.1"/>
    </source>
</evidence>
<evidence type="ECO:0000313" key="5">
    <source>
        <dbReference type="Proteomes" id="UP000694551"/>
    </source>
</evidence>
<dbReference type="PANTHER" id="PTHR11346:SF176">
    <property type="entry name" value="32 KDA BETA-GALACTOSIDE-BINDING LECTIN LEC-3"/>
    <property type="match status" value="1"/>
</dbReference>
<name>A0A8D0FZ64_STROC</name>
<accession>A0A8D0FZ64</accession>
<dbReference type="Proteomes" id="UP000694551">
    <property type="component" value="Unplaced"/>
</dbReference>
<dbReference type="InterPro" id="IPR001079">
    <property type="entry name" value="Galectin_CRD"/>
</dbReference>
<reference evidence="4" key="2">
    <citation type="submission" date="2025-09" db="UniProtKB">
        <authorList>
            <consortium name="Ensembl"/>
        </authorList>
    </citation>
    <scope>IDENTIFICATION</scope>
</reference>
<organism evidence="4 5">
    <name type="scientific">Strix occidentalis caurina</name>
    <name type="common">northern spotted owl</name>
    <dbReference type="NCBI Taxonomy" id="311401"/>
    <lineage>
        <taxon>Eukaryota</taxon>
        <taxon>Metazoa</taxon>
        <taxon>Chordata</taxon>
        <taxon>Craniata</taxon>
        <taxon>Vertebrata</taxon>
        <taxon>Euteleostomi</taxon>
        <taxon>Archelosauria</taxon>
        <taxon>Archosauria</taxon>
        <taxon>Dinosauria</taxon>
        <taxon>Saurischia</taxon>
        <taxon>Theropoda</taxon>
        <taxon>Coelurosauria</taxon>
        <taxon>Aves</taxon>
        <taxon>Neognathae</taxon>
        <taxon>Neoaves</taxon>
        <taxon>Telluraves</taxon>
        <taxon>Strigiformes</taxon>
        <taxon>Strigidae</taxon>
        <taxon>Strix</taxon>
    </lineage>
</organism>
<dbReference type="SMART" id="SM00908">
    <property type="entry name" value="Gal-bind_lectin"/>
    <property type="match status" value="1"/>
</dbReference>
<dbReference type="GO" id="GO:0030246">
    <property type="term" value="F:carbohydrate binding"/>
    <property type="evidence" value="ECO:0007669"/>
    <property type="project" value="UniProtKB-UniRule"/>
</dbReference>
<dbReference type="InterPro" id="IPR013320">
    <property type="entry name" value="ConA-like_dom_sf"/>
</dbReference>
<dbReference type="AlphaFoldDB" id="A0A8D0FZ64"/>
<feature type="domain" description="Galectin" evidence="3">
    <location>
        <begin position="6"/>
        <end position="132"/>
    </location>
</feature>
<evidence type="ECO:0000259" key="3">
    <source>
        <dbReference type="PROSITE" id="PS51304"/>
    </source>
</evidence>
<dbReference type="Ensembl" id="ENSSOCT00000021772.1">
    <property type="protein sequence ID" value="ENSSOCP00000021243.1"/>
    <property type="gene ID" value="ENSSOCG00000015848.1"/>
</dbReference>
<dbReference type="PANTHER" id="PTHR11346">
    <property type="entry name" value="GALECTIN"/>
    <property type="match status" value="1"/>
</dbReference>
<dbReference type="InterPro" id="IPR044156">
    <property type="entry name" value="Galectin-like"/>
</dbReference>
<keyword evidence="1 2" id="KW-0430">Lectin</keyword>
<evidence type="ECO:0000256" key="2">
    <source>
        <dbReference type="RuleBase" id="RU102079"/>
    </source>
</evidence>
<sequence length="132" mass="14193">PQPLPYVAPVMGGLRPGMAVCVQGLVPPHADRFRVNLASGPEDEADLALHLNPRFGAEGQVVLNSRFGGQWGPEQCRDLQAFVPGTPFEIVIAVTPQDYRVRDRVGGGWGVLCWSMGAKGAHWVVRGVPKGQ</sequence>